<accession>A0ABM5Z6V9</accession>
<dbReference type="RefSeq" id="WP_156480056.1">
    <property type="nucleotide sequence ID" value="NZ_CP013236.1"/>
</dbReference>
<gene>
    <name evidence="1" type="ORF">CPter291_2620</name>
</gene>
<evidence type="ECO:0008006" key="3">
    <source>
        <dbReference type="Google" id="ProtNLM"/>
    </source>
</evidence>
<evidence type="ECO:0000313" key="2">
    <source>
        <dbReference type="Proteomes" id="UP000074914"/>
    </source>
</evidence>
<proteinExistence type="predicted"/>
<sequence length="96" mass="11258">MKYPNSRYGNPQVMTHYAQGIPLKQLAHRLRRSEWTVSDWLNGIRKVPFWVPELLRLQAIEQDHIRYQMGIQPLRKKFGVAQDTGHIFDAPTDLST</sequence>
<keyword evidence="2" id="KW-1185">Reference proteome</keyword>
<name>A0ABM5Z6V9_9BURK</name>
<protein>
    <recommendedName>
        <fullName evidence="3">Helix-turn-helix domain-containing protein</fullName>
    </recommendedName>
</protein>
<reference evidence="1 2" key="1">
    <citation type="submission" date="2015-11" db="EMBL/GenBank/DDBJ databases">
        <title>Exploring the genomic traits of fungus-feeding bacterial genus Collimonas.</title>
        <authorList>
            <person name="Song C."/>
            <person name="Schmidt R."/>
            <person name="de Jager V."/>
            <person name="Krzyzanowska D."/>
            <person name="Jongedijk E."/>
            <person name="Cankar K."/>
            <person name="Beekwilder J."/>
            <person name="van Veen A."/>
            <person name="de Boer W."/>
            <person name="van Veen J.A."/>
            <person name="Garbeva P."/>
        </authorList>
    </citation>
    <scope>NUCLEOTIDE SEQUENCE [LARGE SCALE GENOMIC DNA]</scope>
    <source>
        <strain evidence="1 2">Ter291</strain>
    </source>
</reference>
<evidence type="ECO:0000313" key="1">
    <source>
        <dbReference type="EMBL" id="AMP14877.1"/>
    </source>
</evidence>
<dbReference type="Proteomes" id="UP000074914">
    <property type="component" value="Chromosome"/>
</dbReference>
<dbReference type="EMBL" id="CP013236">
    <property type="protein sequence ID" value="AMP14877.1"/>
    <property type="molecule type" value="Genomic_DNA"/>
</dbReference>
<organism evidence="1 2">
    <name type="scientific">Collimonas pratensis</name>
    <dbReference type="NCBI Taxonomy" id="279113"/>
    <lineage>
        <taxon>Bacteria</taxon>
        <taxon>Pseudomonadati</taxon>
        <taxon>Pseudomonadota</taxon>
        <taxon>Betaproteobacteria</taxon>
        <taxon>Burkholderiales</taxon>
        <taxon>Oxalobacteraceae</taxon>
        <taxon>Collimonas</taxon>
    </lineage>
</organism>